<accession>A0A5C6A4V0</accession>
<evidence type="ECO:0000313" key="3">
    <source>
        <dbReference type="Proteomes" id="UP000320176"/>
    </source>
</evidence>
<proteinExistence type="predicted"/>
<organism evidence="2 3">
    <name type="scientific">Stieleria varia</name>
    <dbReference type="NCBI Taxonomy" id="2528005"/>
    <lineage>
        <taxon>Bacteria</taxon>
        <taxon>Pseudomonadati</taxon>
        <taxon>Planctomycetota</taxon>
        <taxon>Planctomycetia</taxon>
        <taxon>Pirellulales</taxon>
        <taxon>Pirellulaceae</taxon>
        <taxon>Stieleria</taxon>
    </lineage>
</organism>
<sequence>MDFDGSPGAINTLGNTQDMITSRRRHTLPLASETAKRITKSASRIASAVIVLGVITSNLNAWAQNSSRFEGQRIDVSHAQPVRAVAVARPVFDDASERNGGQSPKQSAVQPVGYFHGGCDGGCGPVCDCGTYMEPGCGLEPGCGIEPGCGLEPGCGFEPGCGLEGLGPMGCGAVGCDSFGCHGCGEVSCGAESGPCGCDSCSGTAGRYGQLNFCVPVLYIAWQRIELFAGVQGFRGPMNFATVNAAGERRGDGGNFGFYEGFNEGRSLSWLNGWDMAWQWGLRATQANLGGTGFSDETRHQIFMTSGLFRRVDYGFQYGVVVDNLYDDWYYQAHLTQIRTELSWKTQGPHTVGFQFMASSGSDSSNTSVTNTSGTAFSENITFEATNQYRFFYRQLFGNRGSCDVFGGWTDNSDALMGMLADIPVGPRLSFNTGATYLSASENDLANEPEQESWNLSIGFTFRPGGLGGCHRHSRPMFNVADNGTFMVDRR</sequence>
<protein>
    <submittedName>
        <fullName evidence="2">Uncharacterized protein</fullName>
    </submittedName>
</protein>
<evidence type="ECO:0000313" key="2">
    <source>
        <dbReference type="EMBL" id="TWT94466.1"/>
    </source>
</evidence>
<dbReference type="InterPro" id="IPR046607">
    <property type="entry name" value="DUF6666"/>
</dbReference>
<dbReference type="Pfam" id="PF20371">
    <property type="entry name" value="DUF6666"/>
    <property type="match status" value="1"/>
</dbReference>
<keyword evidence="3" id="KW-1185">Reference proteome</keyword>
<name>A0A5C6A4V0_9BACT</name>
<gene>
    <name evidence="2" type="ORF">Pla52n_52870</name>
</gene>
<dbReference type="AlphaFoldDB" id="A0A5C6A4V0"/>
<dbReference type="Proteomes" id="UP000320176">
    <property type="component" value="Unassembled WGS sequence"/>
</dbReference>
<dbReference type="EMBL" id="SJPN01000007">
    <property type="protein sequence ID" value="TWT94466.1"/>
    <property type="molecule type" value="Genomic_DNA"/>
</dbReference>
<reference evidence="2 3" key="1">
    <citation type="submission" date="2019-02" db="EMBL/GenBank/DDBJ databases">
        <title>Deep-cultivation of Planctomycetes and their phenomic and genomic characterization uncovers novel biology.</title>
        <authorList>
            <person name="Wiegand S."/>
            <person name="Jogler M."/>
            <person name="Boedeker C."/>
            <person name="Pinto D."/>
            <person name="Vollmers J."/>
            <person name="Rivas-Marin E."/>
            <person name="Kohn T."/>
            <person name="Peeters S.H."/>
            <person name="Heuer A."/>
            <person name="Rast P."/>
            <person name="Oberbeckmann S."/>
            <person name="Bunk B."/>
            <person name="Jeske O."/>
            <person name="Meyerdierks A."/>
            <person name="Storesund J.E."/>
            <person name="Kallscheuer N."/>
            <person name="Luecker S."/>
            <person name="Lage O.M."/>
            <person name="Pohl T."/>
            <person name="Merkel B.J."/>
            <person name="Hornburger P."/>
            <person name="Mueller R.-W."/>
            <person name="Bruemmer F."/>
            <person name="Labrenz M."/>
            <person name="Spormann A.M."/>
            <person name="Op Den Camp H."/>
            <person name="Overmann J."/>
            <person name="Amann R."/>
            <person name="Jetten M.S.M."/>
            <person name="Mascher T."/>
            <person name="Medema M.H."/>
            <person name="Devos D.P."/>
            <person name="Kaster A.-K."/>
            <person name="Ovreas L."/>
            <person name="Rohde M."/>
            <person name="Galperin M.Y."/>
            <person name="Jogler C."/>
        </authorList>
    </citation>
    <scope>NUCLEOTIDE SEQUENCE [LARGE SCALE GENOMIC DNA]</scope>
    <source>
        <strain evidence="2 3">Pla52n</strain>
    </source>
</reference>
<feature type="region of interest" description="Disordered" evidence="1">
    <location>
        <begin position="1"/>
        <end position="23"/>
    </location>
</feature>
<comment type="caution">
    <text evidence="2">The sequence shown here is derived from an EMBL/GenBank/DDBJ whole genome shotgun (WGS) entry which is preliminary data.</text>
</comment>
<evidence type="ECO:0000256" key="1">
    <source>
        <dbReference type="SAM" id="MobiDB-lite"/>
    </source>
</evidence>